<evidence type="ECO:0000313" key="1">
    <source>
        <dbReference type="EMBL" id="THD82430.1"/>
    </source>
</evidence>
<gene>
    <name evidence="1" type="ORF">E7811_15415</name>
</gene>
<accession>A0A4S3MLH0</accession>
<sequence>MLDLIAFKSRTDAQGSCALSLRRAAKMQPVTGFGAPADTEDKMRSPAEIIKAFKTQRGRNV</sequence>
<dbReference type="Proteomes" id="UP000309450">
    <property type="component" value="Unassembled WGS sequence"/>
</dbReference>
<comment type="caution">
    <text evidence="1">The sequence shown here is derived from an EMBL/GenBank/DDBJ whole genome shotgun (WGS) entry which is preliminary data.</text>
</comment>
<reference evidence="1 2" key="1">
    <citation type="submission" date="2019-04" db="EMBL/GenBank/DDBJ databases">
        <title>Draft genome sequence of Gemmobacter aestuarii sp. nov.</title>
        <authorList>
            <person name="Hameed A."/>
            <person name="Lin S.-Y."/>
            <person name="Shahina M."/>
            <person name="Lai W.-A."/>
            <person name="Young C.-C."/>
        </authorList>
    </citation>
    <scope>NUCLEOTIDE SEQUENCE [LARGE SCALE GENOMIC DNA]</scope>
    <source>
        <strain evidence="1 2">CC-PW-75</strain>
    </source>
</reference>
<dbReference type="RefSeq" id="WP_136395538.1">
    <property type="nucleotide sequence ID" value="NZ_SSND01000004.1"/>
</dbReference>
<dbReference type="AlphaFoldDB" id="A0A4S3MLH0"/>
<name>A0A4S3MLH0_9RHOB</name>
<evidence type="ECO:0000313" key="2">
    <source>
        <dbReference type="Proteomes" id="UP000309450"/>
    </source>
</evidence>
<proteinExistence type="predicted"/>
<keyword evidence="2" id="KW-1185">Reference proteome</keyword>
<protein>
    <submittedName>
        <fullName evidence="1">Uncharacterized protein</fullName>
    </submittedName>
</protein>
<organism evidence="1 2">
    <name type="scientific">Aliigemmobacter aestuarii</name>
    <dbReference type="NCBI Taxonomy" id="1445661"/>
    <lineage>
        <taxon>Bacteria</taxon>
        <taxon>Pseudomonadati</taxon>
        <taxon>Pseudomonadota</taxon>
        <taxon>Alphaproteobacteria</taxon>
        <taxon>Rhodobacterales</taxon>
        <taxon>Paracoccaceae</taxon>
        <taxon>Aliigemmobacter</taxon>
    </lineage>
</organism>
<dbReference type="EMBL" id="SSND01000004">
    <property type="protein sequence ID" value="THD82430.1"/>
    <property type="molecule type" value="Genomic_DNA"/>
</dbReference>